<dbReference type="AlphaFoldDB" id="A0A1Y2E9N1"/>
<evidence type="ECO:0000313" key="2">
    <source>
        <dbReference type="EMBL" id="ORY68252.1"/>
    </source>
</evidence>
<organism evidence="2 3">
    <name type="scientific">Pseudomassariella vexata</name>
    <dbReference type="NCBI Taxonomy" id="1141098"/>
    <lineage>
        <taxon>Eukaryota</taxon>
        <taxon>Fungi</taxon>
        <taxon>Dikarya</taxon>
        <taxon>Ascomycota</taxon>
        <taxon>Pezizomycotina</taxon>
        <taxon>Sordariomycetes</taxon>
        <taxon>Xylariomycetidae</taxon>
        <taxon>Amphisphaeriales</taxon>
        <taxon>Pseudomassariaceae</taxon>
        <taxon>Pseudomassariella</taxon>
    </lineage>
</organism>
<gene>
    <name evidence="2" type="ORF">BCR38DRAFT_422555</name>
</gene>
<dbReference type="EMBL" id="MCFJ01000003">
    <property type="protein sequence ID" value="ORY68252.1"/>
    <property type="molecule type" value="Genomic_DNA"/>
</dbReference>
<feature type="signal peptide" evidence="1">
    <location>
        <begin position="1"/>
        <end position="19"/>
    </location>
</feature>
<dbReference type="OrthoDB" id="10663304at2759"/>
<sequence>MKFTLPFAVAALLSSLANAAPFPDTEIGKILPSRETTSDLDKRVETSVQTPNGLWTATVYKSFINDYDEGDTAVQVGANIRLSFLADSSRKVSNNIKLIQFTYPLTPHNWHVDRGSGAVDPYHAWADASADAPNTVIDVGGMGDLQKYVGKPAAGKGNSLGRNGNTEAFLIDTPRELIPIPEPGIPGNAVYTTFAYDIQNSEWLGGVSWGYTASNQGGVGPLTINVFLSDLKLRVKGAPNSADEELEAIKKWNADTSHAPVPATS</sequence>
<name>A0A1Y2E9N1_9PEZI</name>
<keyword evidence="3" id="KW-1185">Reference proteome</keyword>
<feature type="chain" id="PRO_5012779258" evidence="1">
    <location>
        <begin position="20"/>
        <end position="265"/>
    </location>
</feature>
<keyword evidence="1" id="KW-0732">Signal</keyword>
<dbReference type="GeneID" id="63775751"/>
<dbReference type="InParanoid" id="A0A1Y2E9N1"/>
<reference evidence="2 3" key="1">
    <citation type="submission" date="2016-07" db="EMBL/GenBank/DDBJ databases">
        <title>Pervasive Adenine N6-methylation of Active Genes in Fungi.</title>
        <authorList>
            <consortium name="DOE Joint Genome Institute"/>
            <person name="Mondo S.J."/>
            <person name="Dannebaum R.O."/>
            <person name="Kuo R.C."/>
            <person name="Labutti K."/>
            <person name="Haridas S."/>
            <person name="Kuo A."/>
            <person name="Salamov A."/>
            <person name="Ahrendt S.R."/>
            <person name="Lipzen A."/>
            <person name="Sullivan W."/>
            <person name="Andreopoulos W.B."/>
            <person name="Clum A."/>
            <person name="Lindquist E."/>
            <person name="Daum C."/>
            <person name="Ramamoorthy G.K."/>
            <person name="Gryganskyi A."/>
            <person name="Culley D."/>
            <person name="Magnuson J.K."/>
            <person name="James T.Y."/>
            <person name="O'Malley M.A."/>
            <person name="Stajich J.E."/>
            <person name="Spatafora J.W."/>
            <person name="Visel A."/>
            <person name="Grigoriev I.V."/>
        </authorList>
    </citation>
    <scope>NUCLEOTIDE SEQUENCE [LARGE SCALE GENOMIC DNA]</scope>
    <source>
        <strain evidence="2 3">CBS 129021</strain>
    </source>
</reference>
<proteinExistence type="predicted"/>
<accession>A0A1Y2E9N1</accession>
<dbReference type="RefSeq" id="XP_040718539.1">
    <property type="nucleotide sequence ID" value="XM_040859539.1"/>
</dbReference>
<protein>
    <submittedName>
        <fullName evidence="2">Uncharacterized protein</fullName>
    </submittedName>
</protein>
<dbReference type="Proteomes" id="UP000193689">
    <property type="component" value="Unassembled WGS sequence"/>
</dbReference>
<evidence type="ECO:0000256" key="1">
    <source>
        <dbReference type="SAM" id="SignalP"/>
    </source>
</evidence>
<comment type="caution">
    <text evidence="2">The sequence shown here is derived from an EMBL/GenBank/DDBJ whole genome shotgun (WGS) entry which is preliminary data.</text>
</comment>
<evidence type="ECO:0000313" key="3">
    <source>
        <dbReference type="Proteomes" id="UP000193689"/>
    </source>
</evidence>